<dbReference type="EMBL" id="CP006585">
    <property type="protein sequence ID" value="AGW14222.1"/>
    <property type="molecule type" value="Genomic_DNA"/>
</dbReference>
<dbReference type="PANTHER" id="PTHR43357:SF4">
    <property type="entry name" value="INNER MEMBRANE ABC TRANSPORTER PERMEASE PROTEIN YDCV"/>
    <property type="match status" value="1"/>
</dbReference>
<name>T2GE90_MEGG1</name>
<dbReference type="GO" id="GO:0055085">
    <property type="term" value="P:transmembrane transport"/>
    <property type="evidence" value="ECO:0007669"/>
    <property type="project" value="InterPro"/>
</dbReference>
<feature type="transmembrane region" description="Helical" evidence="8">
    <location>
        <begin position="97"/>
        <end position="121"/>
    </location>
</feature>
<dbReference type="KEGG" id="dgg:DGI_2483"/>
<dbReference type="PANTHER" id="PTHR43357">
    <property type="entry name" value="INNER MEMBRANE ABC TRANSPORTER PERMEASE PROTEIN YDCV"/>
    <property type="match status" value="1"/>
</dbReference>
<sequence>MRSWLLLGLVALLFAGPAVVLLGYAVGPGWRYPDLIPDVLDSRSLAFIWSQRLLLGGLLLASAGYSLATAGLCFLLCLAPAALLARQQFRGKALVEGLLLAPALAPAMTFSMGAQTLFIHAGLDDSTAGVVLILTTFSYPYMLRALVAGYETMGTNYGLCAAILGAGPLQRFIRVELPLLLPAAAAGGTVVFLVAFSEYFLVLLIGGGVTPSYTAHLFPYLASSDRSLAAALTLLFLVVPLGMMGLVELVAVRGCRRKGLW</sequence>
<gene>
    <name evidence="10" type="ORF">DGI_2483</name>
</gene>
<protein>
    <submittedName>
        <fullName evidence="10">Putative ABC-type transporter, integral membrane subunit</fullName>
    </submittedName>
</protein>
<dbReference type="HOGENOM" id="CLU_016047_3_1_7"/>
<evidence type="ECO:0000256" key="2">
    <source>
        <dbReference type="ARBA" id="ARBA00022448"/>
    </source>
</evidence>
<evidence type="ECO:0000256" key="8">
    <source>
        <dbReference type="RuleBase" id="RU363032"/>
    </source>
</evidence>
<evidence type="ECO:0000256" key="3">
    <source>
        <dbReference type="ARBA" id="ARBA00022475"/>
    </source>
</evidence>
<dbReference type="RefSeq" id="WP_021761214.1">
    <property type="nucleotide sequence ID" value="NC_022444.1"/>
</dbReference>
<dbReference type="InterPro" id="IPR035906">
    <property type="entry name" value="MetI-like_sf"/>
</dbReference>
<feature type="transmembrane region" description="Helical" evidence="8">
    <location>
        <begin position="228"/>
        <end position="252"/>
    </location>
</feature>
<keyword evidence="3" id="KW-1003">Cell membrane</keyword>
<dbReference type="STRING" id="1121448.DGI_2483"/>
<reference evidence="11" key="2">
    <citation type="submission" date="2013-07" db="EMBL/GenBank/DDBJ databases">
        <authorList>
            <person name="Morais-Silva F.O."/>
            <person name="Rezende A.M."/>
            <person name="Pimentel C."/>
            <person name="Resende D.M."/>
            <person name="Santos C.I."/>
            <person name="Clemente C."/>
            <person name="de Oliveira L.M."/>
            <person name="da Silva S.M."/>
            <person name="Costa D.A."/>
            <person name="Varela-Raposo A."/>
            <person name="Horacio E.C.A."/>
            <person name="Matos M."/>
            <person name="Flores O."/>
            <person name="Ruiz J.C."/>
            <person name="Rodrigues-Pousada C."/>
        </authorList>
    </citation>
    <scope>NUCLEOTIDE SEQUENCE [LARGE SCALE GENOMIC DNA]</scope>
    <source>
        <strain evidence="11">ATCC 19364 / DSM 1382 / NCIMB 9332 / VKM B-1759</strain>
    </source>
</reference>
<dbReference type="AlphaFoldDB" id="T2GE90"/>
<feature type="transmembrane region" description="Helical" evidence="8">
    <location>
        <begin position="179"/>
        <end position="208"/>
    </location>
</feature>
<dbReference type="Gene3D" id="1.10.3720.10">
    <property type="entry name" value="MetI-like"/>
    <property type="match status" value="1"/>
</dbReference>
<keyword evidence="7 8" id="KW-0472">Membrane</keyword>
<evidence type="ECO:0000256" key="5">
    <source>
        <dbReference type="ARBA" id="ARBA00022692"/>
    </source>
</evidence>
<organism evidence="10 11">
    <name type="scientific">Megalodesulfovibrio gigas (strain ATCC 19364 / DSM 1382 / NCIMB 9332 / VKM B-1759)</name>
    <name type="common">Desulfovibrio gigas</name>
    <dbReference type="NCBI Taxonomy" id="1121448"/>
    <lineage>
        <taxon>Bacteria</taxon>
        <taxon>Pseudomonadati</taxon>
        <taxon>Thermodesulfobacteriota</taxon>
        <taxon>Desulfovibrionia</taxon>
        <taxon>Desulfovibrionales</taxon>
        <taxon>Desulfovibrionaceae</taxon>
        <taxon>Megalodesulfovibrio</taxon>
    </lineage>
</organism>
<keyword evidence="4" id="KW-0997">Cell inner membrane</keyword>
<keyword evidence="6 8" id="KW-1133">Transmembrane helix</keyword>
<evidence type="ECO:0000256" key="6">
    <source>
        <dbReference type="ARBA" id="ARBA00022989"/>
    </source>
</evidence>
<proteinExistence type="inferred from homology"/>
<feature type="domain" description="ABC transmembrane type-1" evidence="9">
    <location>
        <begin position="59"/>
        <end position="247"/>
    </location>
</feature>
<dbReference type="PATRIC" id="fig|1121448.10.peg.2436"/>
<dbReference type="Pfam" id="PF00528">
    <property type="entry name" value="BPD_transp_1"/>
    <property type="match status" value="1"/>
</dbReference>
<dbReference type="SUPFAM" id="SSF161098">
    <property type="entry name" value="MetI-like"/>
    <property type="match status" value="1"/>
</dbReference>
<evidence type="ECO:0000313" key="10">
    <source>
        <dbReference type="EMBL" id="AGW14222.1"/>
    </source>
</evidence>
<comment type="subcellular location">
    <subcellularLocation>
        <location evidence="1">Cell inner membrane</location>
        <topology evidence="1">Multi-pass membrane protein</topology>
    </subcellularLocation>
    <subcellularLocation>
        <location evidence="8">Cell membrane</location>
        <topology evidence="8">Multi-pass membrane protein</topology>
    </subcellularLocation>
</comment>
<accession>T2GE90</accession>
<dbReference type="InterPro" id="IPR000515">
    <property type="entry name" value="MetI-like"/>
</dbReference>
<dbReference type="Proteomes" id="UP000016587">
    <property type="component" value="Chromosome"/>
</dbReference>
<dbReference type="OrthoDB" id="9782004at2"/>
<evidence type="ECO:0000256" key="7">
    <source>
        <dbReference type="ARBA" id="ARBA00023136"/>
    </source>
</evidence>
<dbReference type="eggNOG" id="COG1177">
    <property type="taxonomic scope" value="Bacteria"/>
</dbReference>
<dbReference type="GO" id="GO:0005886">
    <property type="term" value="C:plasma membrane"/>
    <property type="evidence" value="ECO:0007669"/>
    <property type="project" value="UniProtKB-SubCell"/>
</dbReference>
<dbReference type="PROSITE" id="PS50928">
    <property type="entry name" value="ABC_TM1"/>
    <property type="match status" value="1"/>
</dbReference>
<feature type="transmembrane region" description="Helical" evidence="8">
    <location>
        <begin position="63"/>
        <end position="85"/>
    </location>
</feature>
<evidence type="ECO:0000256" key="4">
    <source>
        <dbReference type="ARBA" id="ARBA00022519"/>
    </source>
</evidence>
<dbReference type="CDD" id="cd06261">
    <property type="entry name" value="TM_PBP2"/>
    <property type="match status" value="1"/>
</dbReference>
<keyword evidence="5 8" id="KW-0812">Transmembrane</keyword>
<evidence type="ECO:0000256" key="1">
    <source>
        <dbReference type="ARBA" id="ARBA00004429"/>
    </source>
</evidence>
<comment type="similarity">
    <text evidence="8">Belongs to the binding-protein-dependent transport system permease family.</text>
</comment>
<evidence type="ECO:0000313" key="11">
    <source>
        <dbReference type="Proteomes" id="UP000016587"/>
    </source>
</evidence>
<keyword evidence="2 8" id="KW-0813">Transport</keyword>
<evidence type="ECO:0000259" key="9">
    <source>
        <dbReference type="PROSITE" id="PS50928"/>
    </source>
</evidence>
<keyword evidence="11" id="KW-1185">Reference proteome</keyword>
<reference evidence="10 11" key="1">
    <citation type="journal article" date="2013" name="J. Bacteriol.">
        <title>Roles of HynAB and Ech, the only two hydrogenases found in the model sulfate reducer Desulfovibrio gigas.</title>
        <authorList>
            <person name="Morais-Silva F.O."/>
            <person name="Santos C.I."/>
            <person name="Rodrigues R."/>
            <person name="Pereira I.A."/>
            <person name="Rodrigues-Pousada C."/>
        </authorList>
    </citation>
    <scope>NUCLEOTIDE SEQUENCE [LARGE SCALE GENOMIC DNA]</scope>
    <source>
        <strain evidence="11">ATCC 19364 / DSM 1382 / NCIMB 9332 / VKM B-1759</strain>
    </source>
</reference>